<accession>A0ABN6LEE7</accession>
<evidence type="ECO:0000256" key="4">
    <source>
        <dbReference type="ARBA" id="ARBA00022553"/>
    </source>
</evidence>
<evidence type="ECO:0000313" key="13">
    <source>
        <dbReference type="EMBL" id="BDC99788.1"/>
    </source>
</evidence>
<dbReference type="SUPFAM" id="SSF47384">
    <property type="entry name" value="Homodimeric domain of signal transducing histidine kinase"/>
    <property type="match status" value="1"/>
</dbReference>
<dbReference type="Gene3D" id="1.10.287.130">
    <property type="match status" value="1"/>
</dbReference>
<evidence type="ECO:0000256" key="7">
    <source>
        <dbReference type="ARBA" id="ARBA00022777"/>
    </source>
</evidence>
<keyword evidence="10" id="KW-0472">Membrane</keyword>
<feature type="transmembrane region" description="Helical" evidence="10">
    <location>
        <begin position="772"/>
        <end position="796"/>
    </location>
</feature>
<keyword evidence="4" id="KW-0597">Phosphoprotein</keyword>
<dbReference type="EMBL" id="AP025292">
    <property type="protein sequence ID" value="BDC99788.1"/>
    <property type="molecule type" value="Genomic_DNA"/>
</dbReference>
<dbReference type="CDD" id="cd00082">
    <property type="entry name" value="HisKA"/>
    <property type="match status" value="1"/>
</dbReference>
<sequence>MVSTFQLFSKQIKIYHLRWLLISGIGLLLAIFLEKGAVGQFQYPKAYTEQIQTKLNAELKKVNAEMSLLRDQIQEDGYFNAEHLGDFTPTYPTTIYLNGKLIYWSDQTFVPSYKEVAGNYRYHFREVARRESILSRRTLEKGSIIYEIVEVIPLKVKAKTHITYQGKTYNEKIFTNKLLHLKAQYQSSKFRIFAPNGNFLCGIQYEMGYRREMADVYYLIWLVIFLSIACFIRFVWINAQYLAQAGHFDFGLLFLVTALVGGRLPLLFSRETFAFNEIKIFDPKIFASSFLNPSLGDLILNLFFLCIVVNYIFSHYYRSGLVRYLFRQSSRTLHFYGLIFTFFVFELGFFVFNIFESINYHSQSSFSIGVNLLWDNFMVFSYLCVALSAMAFMLGESVLLKLISKFFYRQNILSTSLIWLGGMVLALLNNNHFDFTGLAVVCTVGVLVLLSWRWRNFRKKGSISYATVLYLFLGTIIVSVLGTISVQKYQSYNLGASRERFINNLNVENDIIGEYLLQRVGQTMSEDAWVSRLITHPKQLVKFDDEYFQRRFLNDYFDKYTAQFYFFDRDGLPISVNNTETLDRIRVEFRKTMTETDYPSVYQLKDASFGANLTYSCVFTVRDQGGAEGYVVIKLVHQDLNQNSVFPLLLMHEKKKNNSYDESKFSYADFAFDELQFQSGAYNYAKFFNQDLLQNPALYESGVVVNGYRHIGIREKENRVRVVTHAVYGLYDLYTDFAYIFLIMILLASLVVVSFGFLMLSQNVKLNFVAKIQIYLNSAFLVPLLALSVTTLSMMVNTSKRSVISSYSSKAEGLANNLNEVMVRYHDRIFDKKDIVAEIAKVANISSLDIALYDVRGKLITSNQPMIFQRQLLSNHINPKALRALVFEGEQKVVFDEYAGDYEYKQVYVALRSALDGTLMGIIGVPFFPVNPISDPLLNEGVNSIINLFTVIFIIFLSVAFFASRWLTYPMTLLAQRIRQTNLTSLDQPLHWRSDDEIGALVKEYNRMLRKLSDNKLQMAQTEKQSAWREMAQQVAHEIKNPLTPMKLRLQYMQMVMSNSEAEEVERIRGAIDMLLGQVDTLSEIATSFSEFAKMPMPIKETFNFSTELRRVIELHRTPERGQLVYPEIPDQMMVEGDQQLIGRTLSNLIINGFQAVSSDVEPLIELQLADLGEVIEVAIKDNGVGIAEDIQSKVFLPNFSTKFSGSGIGLAIAKRGIEHAGGKIWFDSEEGKGTTFFVQLPKQITV</sequence>
<protein>
    <recommendedName>
        <fullName evidence="3">histidine kinase</fullName>
        <ecNumber evidence="3">2.7.13.3</ecNumber>
    </recommendedName>
</protein>
<reference evidence="13 14" key="1">
    <citation type="submission" date="2021-12" db="EMBL/GenBank/DDBJ databases">
        <title>Genome sequencing of bacteria with rrn-lacking chromosome and rrn-plasmid.</title>
        <authorList>
            <person name="Anda M."/>
            <person name="Iwasaki W."/>
        </authorList>
    </citation>
    <scope>NUCLEOTIDE SEQUENCE [LARGE SCALE GENOMIC DNA]</scope>
    <source>
        <strain evidence="13 14">NBRC 101262</strain>
    </source>
</reference>
<dbReference type="Pfam" id="PF00512">
    <property type="entry name" value="HisKA"/>
    <property type="match status" value="1"/>
</dbReference>
<evidence type="ECO:0000256" key="3">
    <source>
        <dbReference type="ARBA" id="ARBA00012438"/>
    </source>
</evidence>
<dbReference type="InterPro" id="IPR005467">
    <property type="entry name" value="His_kinase_dom"/>
</dbReference>
<feature type="transmembrane region" description="Helical" evidence="10">
    <location>
        <begin position="333"/>
        <end position="355"/>
    </location>
</feature>
<dbReference type="InterPro" id="IPR003660">
    <property type="entry name" value="HAMP_dom"/>
</dbReference>
<keyword evidence="5" id="KW-0808">Transferase</keyword>
<dbReference type="PROSITE" id="PS50885">
    <property type="entry name" value="HAMP"/>
    <property type="match status" value="1"/>
</dbReference>
<feature type="domain" description="Histidine kinase" evidence="11">
    <location>
        <begin position="1034"/>
        <end position="1245"/>
    </location>
</feature>
<evidence type="ECO:0000256" key="5">
    <source>
        <dbReference type="ARBA" id="ARBA00022679"/>
    </source>
</evidence>
<proteinExistence type="predicted"/>
<keyword evidence="6" id="KW-0547">Nucleotide-binding</keyword>
<comment type="subcellular location">
    <subcellularLocation>
        <location evidence="2">Membrane</location>
    </subcellularLocation>
</comment>
<dbReference type="Proteomes" id="UP001354989">
    <property type="component" value="Chromosome"/>
</dbReference>
<dbReference type="PROSITE" id="PS50109">
    <property type="entry name" value="HIS_KIN"/>
    <property type="match status" value="1"/>
</dbReference>
<feature type="transmembrane region" description="Helical" evidence="10">
    <location>
        <begin position="435"/>
        <end position="452"/>
    </location>
</feature>
<dbReference type="EC" id="2.7.13.3" evidence="3"/>
<feature type="transmembrane region" description="Helical" evidence="10">
    <location>
        <begin position="407"/>
        <end position="428"/>
    </location>
</feature>
<keyword evidence="8" id="KW-0067">ATP-binding</keyword>
<evidence type="ECO:0000259" key="12">
    <source>
        <dbReference type="PROSITE" id="PS50885"/>
    </source>
</evidence>
<dbReference type="InterPro" id="IPR003594">
    <property type="entry name" value="HATPase_dom"/>
</dbReference>
<feature type="transmembrane region" description="Helical" evidence="10">
    <location>
        <begin position="290"/>
        <end position="313"/>
    </location>
</feature>
<dbReference type="InterPro" id="IPR036097">
    <property type="entry name" value="HisK_dim/P_sf"/>
</dbReference>
<feature type="transmembrane region" description="Helical" evidence="10">
    <location>
        <begin position="945"/>
        <end position="967"/>
    </location>
</feature>
<evidence type="ECO:0000256" key="2">
    <source>
        <dbReference type="ARBA" id="ARBA00004370"/>
    </source>
</evidence>
<feature type="transmembrane region" description="Helical" evidence="10">
    <location>
        <begin position="15"/>
        <end position="33"/>
    </location>
</feature>
<dbReference type="PANTHER" id="PTHR43065">
    <property type="entry name" value="SENSOR HISTIDINE KINASE"/>
    <property type="match status" value="1"/>
</dbReference>
<gene>
    <name evidence="13" type="ORF">PEPS_20690</name>
</gene>
<dbReference type="SUPFAM" id="SSF55874">
    <property type="entry name" value="ATPase domain of HSP90 chaperone/DNA topoisomerase II/histidine kinase"/>
    <property type="match status" value="1"/>
</dbReference>
<feature type="transmembrane region" description="Helical" evidence="10">
    <location>
        <begin position="216"/>
        <end position="236"/>
    </location>
</feature>
<feature type="transmembrane region" description="Helical" evidence="10">
    <location>
        <begin position="376"/>
        <end position="395"/>
    </location>
</feature>
<dbReference type="SMART" id="SM00388">
    <property type="entry name" value="HisKA"/>
    <property type="match status" value="1"/>
</dbReference>
<organism evidence="13 14">
    <name type="scientific">Persicobacter psychrovividus</name>
    <dbReference type="NCBI Taxonomy" id="387638"/>
    <lineage>
        <taxon>Bacteria</taxon>
        <taxon>Pseudomonadati</taxon>
        <taxon>Bacteroidota</taxon>
        <taxon>Cytophagia</taxon>
        <taxon>Cytophagales</taxon>
        <taxon>Persicobacteraceae</taxon>
        <taxon>Persicobacter</taxon>
    </lineage>
</organism>
<comment type="catalytic activity">
    <reaction evidence="1">
        <text>ATP + protein L-histidine = ADP + protein N-phospho-L-histidine.</text>
        <dbReference type="EC" id="2.7.13.3"/>
    </reaction>
</comment>
<dbReference type="Pfam" id="PF02518">
    <property type="entry name" value="HATPase_c"/>
    <property type="match status" value="1"/>
</dbReference>
<dbReference type="SMART" id="SM00387">
    <property type="entry name" value="HATPase_c"/>
    <property type="match status" value="1"/>
</dbReference>
<evidence type="ECO:0000313" key="14">
    <source>
        <dbReference type="Proteomes" id="UP001354989"/>
    </source>
</evidence>
<keyword evidence="10" id="KW-0812">Transmembrane</keyword>
<feature type="domain" description="HAMP" evidence="12">
    <location>
        <begin position="965"/>
        <end position="1017"/>
    </location>
</feature>
<evidence type="ECO:0000256" key="8">
    <source>
        <dbReference type="ARBA" id="ARBA00022840"/>
    </source>
</evidence>
<dbReference type="InterPro" id="IPR004358">
    <property type="entry name" value="Sig_transdc_His_kin-like_C"/>
</dbReference>
<feature type="transmembrane region" description="Helical" evidence="10">
    <location>
        <begin position="737"/>
        <end position="760"/>
    </location>
</feature>
<dbReference type="PANTHER" id="PTHR43065:SF46">
    <property type="entry name" value="C4-DICARBOXYLATE TRANSPORT SENSOR PROTEIN DCTB"/>
    <property type="match status" value="1"/>
</dbReference>
<keyword evidence="14" id="KW-1185">Reference proteome</keyword>
<dbReference type="InterPro" id="IPR003661">
    <property type="entry name" value="HisK_dim/P_dom"/>
</dbReference>
<evidence type="ECO:0000256" key="1">
    <source>
        <dbReference type="ARBA" id="ARBA00000085"/>
    </source>
</evidence>
<evidence type="ECO:0000259" key="11">
    <source>
        <dbReference type="PROSITE" id="PS50109"/>
    </source>
</evidence>
<dbReference type="Gene3D" id="6.10.340.10">
    <property type="match status" value="1"/>
</dbReference>
<evidence type="ECO:0000256" key="9">
    <source>
        <dbReference type="ARBA" id="ARBA00023012"/>
    </source>
</evidence>
<feature type="transmembrane region" description="Helical" evidence="10">
    <location>
        <begin position="914"/>
        <end position="933"/>
    </location>
</feature>
<keyword evidence="9" id="KW-0902">Two-component regulatory system</keyword>
<dbReference type="CDD" id="cd06225">
    <property type="entry name" value="HAMP"/>
    <property type="match status" value="1"/>
</dbReference>
<dbReference type="SUPFAM" id="SSF158472">
    <property type="entry name" value="HAMP domain-like"/>
    <property type="match status" value="1"/>
</dbReference>
<evidence type="ECO:0000256" key="10">
    <source>
        <dbReference type="SAM" id="Phobius"/>
    </source>
</evidence>
<evidence type="ECO:0000256" key="6">
    <source>
        <dbReference type="ARBA" id="ARBA00022741"/>
    </source>
</evidence>
<feature type="transmembrane region" description="Helical" evidence="10">
    <location>
        <begin position="464"/>
        <end position="484"/>
    </location>
</feature>
<dbReference type="PRINTS" id="PR00344">
    <property type="entry name" value="BCTRLSENSOR"/>
</dbReference>
<dbReference type="Gene3D" id="3.30.565.10">
    <property type="entry name" value="Histidine kinase-like ATPase, C-terminal domain"/>
    <property type="match status" value="1"/>
</dbReference>
<keyword evidence="10" id="KW-1133">Transmembrane helix</keyword>
<feature type="transmembrane region" description="Helical" evidence="10">
    <location>
        <begin position="248"/>
        <end position="269"/>
    </location>
</feature>
<name>A0ABN6LEE7_9BACT</name>
<dbReference type="InterPro" id="IPR036890">
    <property type="entry name" value="HATPase_C_sf"/>
</dbReference>
<keyword evidence="7" id="KW-0418">Kinase</keyword>